<feature type="transmembrane region" description="Helical" evidence="13">
    <location>
        <begin position="368"/>
        <end position="389"/>
    </location>
</feature>
<keyword evidence="2" id="KW-0813">Transport</keyword>
<dbReference type="PANTHER" id="PTHR10027">
    <property type="entry name" value="CALCIUM-ACTIVATED POTASSIUM CHANNEL ALPHA CHAIN"/>
    <property type="match status" value="1"/>
</dbReference>
<keyword evidence="9 13" id="KW-0472">Membrane</keyword>
<organism evidence="17 18">
    <name type="scientific">Oopsacas minuta</name>
    <dbReference type="NCBI Taxonomy" id="111878"/>
    <lineage>
        <taxon>Eukaryota</taxon>
        <taxon>Metazoa</taxon>
        <taxon>Porifera</taxon>
        <taxon>Hexactinellida</taxon>
        <taxon>Hexasterophora</taxon>
        <taxon>Lyssacinosida</taxon>
        <taxon>Leucopsacidae</taxon>
        <taxon>Oopsacas</taxon>
    </lineage>
</organism>
<accession>A0AAV7JFS7</accession>
<dbReference type="PANTHER" id="PTHR10027:SF10">
    <property type="entry name" value="SLOWPOKE 2, ISOFORM D"/>
    <property type="match status" value="1"/>
</dbReference>
<proteinExistence type="predicted"/>
<feature type="transmembrane region" description="Helical" evidence="13">
    <location>
        <begin position="338"/>
        <end position="356"/>
    </location>
</feature>
<protein>
    <submittedName>
        <fullName evidence="17">Potassium channel subfamily member 2 isoform X1</fullName>
    </submittedName>
</protein>
<feature type="transmembrane region" description="Helical" evidence="13">
    <location>
        <begin position="52"/>
        <end position="70"/>
    </location>
</feature>
<comment type="subcellular location">
    <subcellularLocation>
        <location evidence="1">Membrane</location>
        <topology evidence="1">Multi-pass membrane protein</topology>
    </subcellularLocation>
</comment>
<dbReference type="GO" id="GO:0015271">
    <property type="term" value="F:outward rectifier potassium channel activity"/>
    <property type="evidence" value="ECO:0007669"/>
    <property type="project" value="TreeGrafter"/>
</dbReference>
<keyword evidence="5" id="KW-0631">Potassium channel</keyword>
<keyword evidence="6" id="KW-0630">Potassium</keyword>
<dbReference type="AlphaFoldDB" id="A0AAV7JFS7"/>
<feature type="compositionally biased region" description="Basic residues" evidence="12">
    <location>
        <begin position="1256"/>
        <end position="1272"/>
    </location>
</feature>
<evidence type="ECO:0000256" key="5">
    <source>
        <dbReference type="ARBA" id="ARBA00022826"/>
    </source>
</evidence>
<dbReference type="Pfam" id="PF07885">
    <property type="entry name" value="Ion_trans_2"/>
    <property type="match status" value="1"/>
</dbReference>
<evidence type="ECO:0000256" key="13">
    <source>
        <dbReference type="SAM" id="Phobius"/>
    </source>
</evidence>
<evidence type="ECO:0000256" key="1">
    <source>
        <dbReference type="ARBA" id="ARBA00004141"/>
    </source>
</evidence>
<feature type="region of interest" description="Disordered" evidence="12">
    <location>
        <begin position="1251"/>
        <end position="1272"/>
    </location>
</feature>
<feature type="transmembrane region" description="Helical" evidence="13">
    <location>
        <begin position="203"/>
        <end position="222"/>
    </location>
</feature>
<keyword evidence="3" id="KW-0633">Potassium transport</keyword>
<dbReference type="Gene3D" id="3.40.50.720">
    <property type="entry name" value="NAD(P)-binding Rossmann-like Domain"/>
    <property type="match status" value="1"/>
</dbReference>
<feature type="domain" description="RCK N-terminal" evidence="16">
    <location>
        <begin position="408"/>
        <end position="526"/>
    </location>
</feature>
<name>A0AAV7JFS7_9METZ</name>
<evidence type="ECO:0000256" key="11">
    <source>
        <dbReference type="ARBA" id="ARBA00034430"/>
    </source>
</evidence>
<dbReference type="InterPro" id="IPR013099">
    <property type="entry name" value="K_chnl_dom"/>
</dbReference>
<evidence type="ECO:0000256" key="9">
    <source>
        <dbReference type="ARBA" id="ARBA00023136"/>
    </source>
</evidence>
<feature type="domain" description="RCK N-terminal" evidence="16">
    <location>
        <begin position="888"/>
        <end position="1005"/>
    </location>
</feature>
<keyword evidence="8" id="KW-0406">Ion transport</keyword>
<feature type="domain" description="Calcium-activated potassium channel BK alpha subunit" evidence="14">
    <location>
        <begin position="541"/>
        <end position="634"/>
    </location>
</feature>
<dbReference type="GO" id="GO:0005228">
    <property type="term" value="F:intracellular sodium-activated potassium channel activity"/>
    <property type="evidence" value="ECO:0007669"/>
    <property type="project" value="TreeGrafter"/>
</dbReference>
<sequence>MTSEKQNSKEVYEFTRYQSVENGSVIRKAPKREETNHTPHIKNFLKTHGFRYLNLLRLIFSVTCCILYILQTMDLPDRNYLYPPRCCGIAEHTTQPCRNDSYKLGTIGWAMRNSGCLHVNNIYIINKDGQSHYAMSRANKGKLSEPIASQQCRRYCNIGDPGCSNDVIDTCRCSIECGDTLYCGKVQCESWHYMKLIFYEKTLWLYILQVLFSLLTMFSAIIQAFSAHFIRRVRTFNLIEPNLFFDCLNGILALASLAYAPCLKDLYIPLFLECFTARMILKQLLYSIDLNNISSKFLTPVIQKTLAALLGLAAILFSFTCVVHYFERVGCPGDSHVTTLFDSIWFIIVTITTVGYGDKSPSTPLGKLSVIFLILIILFFLPKTLASILELINNSKQDYQSYHCRTPKRHVLLCVCKLDLTLIADFLNEFYSQEENIWFNTVVLTAEHVPPAVNILLKSPAWRNKVLVIIGSALKERDLERANIRLAKACFLLPDRITDDARMSDHETMLRASFIQNYAPHIDLYVHIFMAENRMNVNFAKQVLCEGRLKQALMANNCIYPGLSSLLTILMHTTSSAKCGNYKDHSQLYNSCSAMEVYAIILKDSLLFRALAGRTFLCASIFIQRTTEVLVIAVKPADTDQILLNPGRRHTLSGEDTIYYVATEKEENIYKSNHISNEDLQLNMELIMRPSSVKCRDSHYPIGIMEILDKSCTPLCPSLNSHPLNIATIDSTASLFTASSTPDIELAPRACKFRMNSETESPLKNEAKNVNQKPSAFTRQVSKILDNTKQTSQIKVLNTSGEEDINCFTDLLNKQESELTYISLNPRPTYFWVKETVRHICKEPPSLCCLQAGWKVICHEETVPVTSIQQPDEMVDRALFLTGYERPLIVCASESGSQLYEFLLPLRAYHIPTEELIPIVLLLPSIPDTAFLEAISSIPFIKFIVGRPESVDDLLIAGALDATGVILCLGDGVPEIKAEAHMSDASLISTAQNISQIFVNTKIYVELTEIWSMRYLKLENGRMSYTSSKEKNSNWTKPVARGAMDFIHAPYFVSSQAFAPSLLDTLLYQCLQKDYILELVHLFLGLRQTPGSGYIGKVSVTESDIQNFDTYGELILDLAVNNDQLALAIYRTIEVKCENEDTEVNQFSAPNLFLQRRAICLGLANDVFALNSAKNVENCHILVNPPADTPLMSRDIILVINTCSTEQYKIIHRSYSEIRRSSMYPISECSSIADSFSPEITDQSFKFINNSLHNRNSSRPKNGPKNRPQRPK</sequence>
<evidence type="ECO:0000259" key="14">
    <source>
        <dbReference type="Pfam" id="PF03493"/>
    </source>
</evidence>
<dbReference type="Proteomes" id="UP001165289">
    <property type="component" value="Unassembled WGS sequence"/>
</dbReference>
<evidence type="ECO:0000256" key="7">
    <source>
        <dbReference type="ARBA" id="ARBA00022989"/>
    </source>
</evidence>
<evidence type="ECO:0000256" key="8">
    <source>
        <dbReference type="ARBA" id="ARBA00023065"/>
    </source>
</evidence>
<dbReference type="InterPro" id="IPR003929">
    <property type="entry name" value="K_chnl_BK_asu"/>
</dbReference>
<dbReference type="Pfam" id="PF22614">
    <property type="entry name" value="Slo-like_RCK"/>
    <property type="match status" value="2"/>
</dbReference>
<dbReference type="Pfam" id="PF03493">
    <property type="entry name" value="BK_channel_a"/>
    <property type="match status" value="1"/>
</dbReference>
<dbReference type="GO" id="GO:0005886">
    <property type="term" value="C:plasma membrane"/>
    <property type="evidence" value="ECO:0007669"/>
    <property type="project" value="TreeGrafter"/>
</dbReference>
<comment type="caution">
    <text evidence="17">The sequence shown here is derived from an EMBL/GenBank/DDBJ whole genome shotgun (WGS) entry which is preliminary data.</text>
</comment>
<keyword evidence="10 17" id="KW-0407">Ion channel</keyword>
<evidence type="ECO:0000256" key="4">
    <source>
        <dbReference type="ARBA" id="ARBA00022692"/>
    </source>
</evidence>
<dbReference type="Gene3D" id="1.10.287.70">
    <property type="match status" value="1"/>
</dbReference>
<keyword evidence="4 13" id="KW-0812">Transmembrane</keyword>
<evidence type="ECO:0000259" key="15">
    <source>
        <dbReference type="Pfam" id="PF07885"/>
    </source>
</evidence>
<reference evidence="17 18" key="1">
    <citation type="journal article" date="2023" name="BMC Biol.">
        <title>The compact genome of the sponge Oopsacas minuta (Hexactinellida) is lacking key metazoan core genes.</title>
        <authorList>
            <person name="Santini S."/>
            <person name="Schenkelaars Q."/>
            <person name="Jourda C."/>
            <person name="Duchesne M."/>
            <person name="Belahbib H."/>
            <person name="Rocher C."/>
            <person name="Selva M."/>
            <person name="Riesgo A."/>
            <person name="Vervoort M."/>
            <person name="Leys S.P."/>
            <person name="Kodjabachian L."/>
            <person name="Le Bivic A."/>
            <person name="Borchiellini C."/>
            <person name="Claverie J.M."/>
            <person name="Renard E."/>
        </authorList>
    </citation>
    <scope>NUCLEOTIDE SEQUENCE [LARGE SCALE GENOMIC DNA]</scope>
    <source>
        <strain evidence="17">SPO-2</strain>
    </source>
</reference>
<keyword evidence="18" id="KW-1185">Reference proteome</keyword>
<evidence type="ECO:0000313" key="18">
    <source>
        <dbReference type="Proteomes" id="UP001165289"/>
    </source>
</evidence>
<gene>
    <name evidence="17" type="ORF">LOD99_12281</name>
</gene>
<evidence type="ECO:0000256" key="10">
    <source>
        <dbReference type="ARBA" id="ARBA00023303"/>
    </source>
</evidence>
<comment type="catalytic activity">
    <reaction evidence="11">
        <text>K(+)(in) = K(+)(out)</text>
        <dbReference type="Rhea" id="RHEA:29463"/>
        <dbReference type="ChEBI" id="CHEBI:29103"/>
    </reaction>
</comment>
<dbReference type="SUPFAM" id="SSF81324">
    <property type="entry name" value="Voltage-gated potassium channels"/>
    <property type="match status" value="1"/>
</dbReference>
<dbReference type="EMBL" id="JAKMXF010000343">
    <property type="protein sequence ID" value="KAI6647284.1"/>
    <property type="molecule type" value="Genomic_DNA"/>
</dbReference>
<feature type="transmembrane region" description="Helical" evidence="13">
    <location>
        <begin position="306"/>
        <end position="326"/>
    </location>
</feature>
<evidence type="ECO:0000256" key="6">
    <source>
        <dbReference type="ARBA" id="ARBA00022958"/>
    </source>
</evidence>
<evidence type="ECO:0000256" key="2">
    <source>
        <dbReference type="ARBA" id="ARBA00022448"/>
    </source>
</evidence>
<dbReference type="InterPro" id="IPR003148">
    <property type="entry name" value="RCK_N"/>
</dbReference>
<evidence type="ECO:0000313" key="17">
    <source>
        <dbReference type="EMBL" id="KAI6647284.1"/>
    </source>
</evidence>
<evidence type="ECO:0000256" key="3">
    <source>
        <dbReference type="ARBA" id="ARBA00022538"/>
    </source>
</evidence>
<feature type="domain" description="Potassium channel" evidence="15">
    <location>
        <begin position="320"/>
        <end position="391"/>
    </location>
</feature>
<dbReference type="InterPro" id="IPR047871">
    <property type="entry name" value="K_chnl_Slo-like"/>
</dbReference>
<evidence type="ECO:0000256" key="12">
    <source>
        <dbReference type="SAM" id="MobiDB-lite"/>
    </source>
</evidence>
<keyword evidence="7 13" id="KW-1133">Transmembrane helix</keyword>
<evidence type="ECO:0000259" key="16">
    <source>
        <dbReference type="Pfam" id="PF22614"/>
    </source>
</evidence>